<feature type="compositionally biased region" description="Low complexity" evidence="1">
    <location>
        <begin position="464"/>
        <end position="478"/>
    </location>
</feature>
<dbReference type="InterPro" id="IPR006311">
    <property type="entry name" value="TAT_signal"/>
</dbReference>
<feature type="compositionally biased region" description="Acidic residues" evidence="1">
    <location>
        <begin position="445"/>
        <end position="463"/>
    </location>
</feature>
<evidence type="ECO:0000313" key="2">
    <source>
        <dbReference type="EMBL" id="TSD08847.1"/>
    </source>
</evidence>
<dbReference type="Pfam" id="PF04199">
    <property type="entry name" value="Cyclase"/>
    <property type="match status" value="1"/>
</dbReference>
<dbReference type="EMBL" id="QMDX01000023">
    <property type="protein sequence ID" value="TSD08847.1"/>
    <property type="molecule type" value="Genomic_DNA"/>
</dbReference>
<dbReference type="Proteomes" id="UP000319894">
    <property type="component" value="Unassembled WGS sequence"/>
</dbReference>
<dbReference type="GO" id="GO:0019441">
    <property type="term" value="P:L-tryptophan catabolic process to kynurenine"/>
    <property type="evidence" value="ECO:0007669"/>
    <property type="project" value="InterPro"/>
</dbReference>
<reference evidence="2 3" key="1">
    <citation type="submission" date="2018-06" db="EMBL/GenBank/DDBJ databases">
        <title>Natronomonas sp. F16-60 a new haloarchaeon isolated from a solar saltern of Isla Cristina, Huelva, Spain.</title>
        <authorList>
            <person name="Duran-Viseras A."/>
            <person name="Sanchez-Porro C."/>
            <person name="Ventosa A."/>
        </authorList>
    </citation>
    <scope>NUCLEOTIDE SEQUENCE [LARGE SCALE GENOMIC DNA]</scope>
    <source>
        <strain evidence="2 3">F16-60</strain>
    </source>
</reference>
<dbReference type="PANTHER" id="PTHR34861">
    <property type="match status" value="1"/>
</dbReference>
<keyword evidence="3" id="KW-1185">Reference proteome</keyword>
<dbReference type="InterPro" id="IPR037175">
    <property type="entry name" value="KFase_sf"/>
</dbReference>
<dbReference type="Gene3D" id="3.50.30.50">
    <property type="entry name" value="Putative cyclase"/>
    <property type="match status" value="1"/>
</dbReference>
<gene>
    <name evidence="2" type="ORF">DP107_17870</name>
</gene>
<dbReference type="SUPFAM" id="SSF102198">
    <property type="entry name" value="Putative cyclase"/>
    <property type="match status" value="1"/>
</dbReference>
<proteinExistence type="predicted"/>
<name>A0A554MUN8_9EURY</name>
<comment type="caution">
    <text evidence="2">The sequence shown here is derived from an EMBL/GenBank/DDBJ whole genome shotgun (WGS) entry which is preliminary data.</text>
</comment>
<sequence>MVDHDHAPDCDCGTTEASRRGFMAGCGATLALALAGEGIGTATATQDGPQPIGPLLNDMPDNWGRFGDDDELGAINFLGGQEIVAGMETVTNYDPESAARFTLQDPITGTGIDALVSDAENPTTDTGDPMFPGRFPARRTNWADASDETGSLATAPADGGMAFADDAFAAPLYIQGATHADALGHGWYDGQLYNGFDAATTHTPREFEQGVEGITGLNALSGDSEVGSVETTHGLGRGDISQAADAGVVGRGILLDVGRHMGTEGPDGTWLPLDPTGTNEDAAITLADLRATADAQGTEIRERDIVLIRTGAIERTKDSDAEWHALGEPGLTYSDALVEWAHDMQIPYMGADNLAVEQITQQVTAEDVGEGRANLTGTYLLPLHGAFLRDLGLTLNEVMDLSGLAEQCAEDGIYEFMFSGAPLHVEMATGGPINPVVVKATAESGMDEDSAATETETETEAETETATTTDADTTVETGAEQDAETGETEATTASGDGFGIAAAAAGIAGVAGAAARALRDGSTD</sequence>
<dbReference type="GO" id="GO:0004061">
    <property type="term" value="F:arylformamidase activity"/>
    <property type="evidence" value="ECO:0007669"/>
    <property type="project" value="InterPro"/>
</dbReference>
<evidence type="ECO:0000256" key="1">
    <source>
        <dbReference type="SAM" id="MobiDB-lite"/>
    </source>
</evidence>
<evidence type="ECO:0000313" key="3">
    <source>
        <dbReference type="Proteomes" id="UP000319894"/>
    </source>
</evidence>
<dbReference type="PROSITE" id="PS51318">
    <property type="entry name" value="TAT"/>
    <property type="match status" value="1"/>
</dbReference>
<feature type="region of interest" description="Disordered" evidence="1">
    <location>
        <begin position="443"/>
        <end position="494"/>
    </location>
</feature>
<organism evidence="2 3">
    <name type="scientific">Haloglomus irregulare</name>
    <dbReference type="NCBI Taxonomy" id="2234134"/>
    <lineage>
        <taxon>Archaea</taxon>
        <taxon>Methanobacteriati</taxon>
        <taxon>Methanobacteriota</taxon>
        <taxon>Stenosarchaea group</taxon>
        <taxon>Halobacteria</taxon>
        <taxon>Halobacteriales</taxon>
        <taxon>Natronomonadaceae</taxon>
        <taxon>Haloglomus</taxon>
    </lineage>
</organism>
<accession>A0A554MUN8</accession>
<dbReference type="PANTHER" id="PTHR34861:SF10">
    <property type="entry name" value="CYCLASE"/>
    <property type="match status" value="1"/>
</dbReference>
<dbReference type="InParanoid" id="A0A554MUN8"/>
<dbReference type="AlphaFoldDB" id="A0A554MUN8"/>
<dbReference type="InterPro" id="IPR007325">
    <property type="entry name" value="KFase/CYL"/>
</dbReference>
<protein>
    <submittedName>
        <fullName evidence="2">Cyclase family protein</fullName>
    </submittedName>
</protein>